<organism evidence="3 4">
    <name type="scientific">Bifidobacterium leontopitheci</name>
    <dbReference type="NCBI Taxonomy" id="2650774"/>
    <lineage>
        <taxon>Bacteria</taxon>
        <taxon>Bacillati</taxon>
        <taxon>Actinomycetota</taxon>
        <taxon>Actinomycetes</taxon>
        <taxon>Bifidobacteriales</taxon>
        <taxon>Bifidobacteriaceae</taxon>
        <taxon>Bifidobacterium</taxon>
    </lineage>
</organism>
<sequence>MHHDDGTERPPAQSGGRPPAAEPQAAAMPPAESVAAVPRLPRPVRSKAARRRPAGKPLVATVVGLVTASALAMLLMAPSLSLTPLIRLSTFWIAGVCLTLGTVILTLGLMGRRSGGLMPLAWLAAFAAGGILLVDVSYAFLLDTVAESGVIEQASGGRTYGVTKLQRQRLRSGVRFVGSRYDDIVTIDLTGDVWRKQHNVAVYDEDGNETLRNSTCPVEQLRITARQSRVIITVPYGCTFGFGERDEYVLTGANSIGGRYGISRNLSEFGVTDLRWGIHDGTFSSDDALCGNDASGMMMSNANTPVNGPELMIDVPYTVDGQVAVRYAPEEVRPCPVEWVIR</sequence>
<keyword evidence="2" id="KW-0472">Membrane</keyword>
<evidence type="ECO:0000313" key="3">
    <source>
        <dbReference type="EMBL" id="KAB7790532.1"/>
    </source>
</evidence>
<feature type="region of interest" description="Disordered" evidence="1">
    <location>
        <begin position="1"/>
        <end position="51"/>
    </location>
</feature>
<keyword evidence="2" id="KW-0812">Transmembrane</keyword>
<dbReference type="EMBL" id="WBVT01000010">
    <property type="protein sequence ID" value="KAB7790532.1"/>
    <property type="molecule type" value="Genomic_DNA"/>
</dbReference>
<protein>
    <submittedName>
        <fullName evidence="3">Phage-shock protein</fullName>
    </submittedName>
</protein>
<dbReference type="Proteomes" id="UP000441772">
    <property type="component" value="Unassembled WGS sequence"/>
</dbReference>
<comment type="caution">
    <text evidence="3">The sequence shown here is derived from an EMBL/GenBank/DDBJ whole genome shotgun (WGS) entry which is preliminary data.</text>
</comment>
<feature type="compositionally biased region" description="Low complexity" evidence="1">
    <location>
        <begin position="18"/>
        <end position="38"/>
    </location>
</feature>
<evidence type="ECO:0000256" key="2">
    <source>
        <dbReference type="SAM" id="Phobius"/>
    </source>
</evidence>
<keyword evidence="2" id="KW-1133">Transmembrane helix</keyword>
<reference evidence="3 4" key="1">
    <citation type="submission" date="2019-09" db="EMBL/GenBank/DDBJ databases">
        <title>Characterization of the phylogenetic diversity of two novel species belonging to the genus Bifidobacterium: Bifidobacterium cebidarum sp. nov. and Bifidobacterium leontopitheci sp. nov.</title>
        <authorList>
            <person name="Lugli G.A."/>
            <person name="Duranti S."/>
            <person name="Milani C."/>
            <person name="Turroni F."/>
            <person name="Ventura M."/>
        </authorList>
    </citation>
    <scope>NUCLEOTIDE SEQUENCE [LARGE SCALE GENOMIC DNA]</scope>
    <source>
        <strain evidence="3 4">LMG 31471</strain>
    </source>
</reference>
<proteinExistence type="predicted"/>
<feature type="transmembrane region" description="Helical" evidence="2">
    <location>
        <begin position="57"/>
        <end position="77"/>
    </location>
</feature>
<feature type="transmembrane region" description="Helical" evidence="2">
    <location>
        <begin position="120"/>
        <end position="141"/>
    </location>
</feature>
<feature type="compositionally biased region" description="Basic residues" evidence="1">
    <location>
        <begin position="42"/>
        <end position="51"/>
    </location>
</feature>
<feature type="transmembrane region" description="Helical" evidence="2">
    <location>
        <begin position="89"/>
        <end position="108"/>
    </location>
</feature>
<evidence type="ECO:0000256" key="1">
    <source>
        <dbReference type="SAM" id="MobiDB-lite"/>
    </source>
</evidence>
<accession>A0A6I1GIJ1</accession>
<dbReference type="AlphaFoldDB" id="A0A6I1GIJ1"/>
<gene>
    <name evidence="3" type="ORF">F7D09_0901</name>
</gene>
<evidence type="ECO:0000313" key="4">
    <source>
        <dbReference type="Proteomes" id="UP000441772"/>
    </source>
</evidence>
<name>A0A6I1GIJ1_9BIFI</name>
<keyword evidence="4" id="KW-1185">Reference proteome</keyword>